<dbReference type="Proteomes" id="UP001143362">
    <property type="component" value="Unassembled WGS sequence"/>
</dbReference>
<feature type="domain" description="DUF1214" evidence="2">
    <location>
        <begin position="259"/>
        <end position="338"/>
    </location>
</feature>
<dbReference type="Pfam" id="PF06863">
    <property type="entry name" value="DUF1254"/>
    <property type="match status" value="1"/>
</dbReference>
<feature type="signal peptide" evidence="1">
    <location>
        <begin position="1"/>
        <end position="31"/>
    </location>
</feature>
<dbReference type="PANTHER" id="PTHR36509">
    <property type="entry name" value="BLL3101 PROTEIN"/>
    <property type="match status" value="1"/>
</dbReference>
<evidence type="ECO:0000259" key="3">
    <source>
        <dbReference type="Pfam" id="PF06863"/>
    </source>
</evidence>
<proteinExistence type="predicted"/>
<protein>
    <submittedName>
        <fullName evidence="4">DUF1214 domain-containing protein</fullName>
    </submittedName>
</protein>
<evidence type="ECO:0000313" key="5">
    <source>
        <dbReference type="Proteomes" id="UP001143362"/>
    </source>
</evidence>
<feature type="domain" description="DUF1254" evidence="3">
    <location>
        <begin position="70"/>
        <end position="181"/>
    </location>
</feature>
<name>A0ABT3TET9_9GAMM</name>
<accession>A0ABT3TET9</accession>
<dbReference type="InterPro" id="IPR010621">
    <property type="entry name" value="DUF1214"/>
</dbReference>
<dbReference type="Gene3D" id="2.60.120.600">
    <property type="entry name" value="Domain of unknown function DUF1214, C-terminal domain"/>
    <property type="match status" value="1"/>
</dbReference>
<reference evidence="4" key="1">
    <citation type="submission" date="2019-02" db="EMBL/GenBank/DDBJ databases">
        <authorList>
            <person name="Li S.-H."/>
        </authorList>
    </citation>
    <scope>NUCLEOTIDE SEQUENCE</scope>
    <source>
        <strain evidence="4">IMCC14734</strain>
    </source>
</reference>
<evidence type="ECO:0000313" key="4">
    <source>
        <dbReference type="EMBL" id="MCX2980830.1"/>
    </source>
</evidence>
<keyword evidence="5" id="KW-1185">Reference proteome</keyword>
<evidence type="ECO:0000256" key="1">
    <source>
        <dbReference type="SAM" id="SignalP"/>
    </source>
</evidence>
<organism evidence="4 5">
    <name type="scientific">Candidatus Litorirhabdus singularis</name>
    <dbReference type="NCBI Taxonomy" id="2518993"/>
    <lineage>
        <taxon>Bacteria</taxon>
        <taxon>Pseudomonadati</taxon>
        <taxon>Pseudomonadota</taxon>
        <taxon>Gammaproteobacteria</taxon>
        <taxon>Cellvibrionales</taxon>
        <taxon>Halieaceae</taxon>
        <taxon>Candidatus Litorirhabdus</taxon>
    </lineage>
</organism>
<comment type="caution">
    <text evidence="4">The sequence shown here is derived from an EMBL/GenBank/DDBJ whole genome shotgun (WGS) entry which is preliminary data.</text>
</comment>
<dbReference type="SUPFAM" id="SSF160935">
    <property type="entry name" value="VPA0735-like"/>
    <property type="match status" value="1"/>
</dbReference>
<sequence length="359" mass="39490">MNPGRIIFSRLSSSLACVFSMILLTSGLTSAGPASPEEEISAVIKVSALNYVRAKTALQFDKYYASAGDINRFSHSRNVAGLENRSSKRLNRDTLYSVAIVDISEGAVVEMPEAAGRYMSLQVVNEEGYTNAVFHGGGSYKLDMNQFETSYVWLLVRTLVSPEITNDIEVARVLQDQLAIQSQSDRPYQHPAYDAESFGATTEHLLALGKGLEDNAGAAGSREEVDPIKQLLASAYGFGTLPERESLLLTVNPDLPHTGAYVLTVKDVPVDGFWSLAMYNKDGYFEQNDYGSYGVSDQSAEKNADGSITIHFGGDPQSSNYIPLTDGWNYVVRLYRPLEEILSGDWTFPEVSELHRPRL</sequence>
<evidence type="ECO:0000259" key="2">
    <source>
        <dbReference type="Pfam" id="PF06742"/>
    </source>
</evidence>
<dbReference type="Pfam" id="PF06742">
    <property type="entry name" value="DUF1214"/>
    <property type="match status" value="1"/>
</dbReference>
<dbReference type="PANTHER" id="PTHR36509:SF2">
    <property type="entry name" value="BLL3101 PROTEIN"/>
    <property type="match status" value="1"/>
</dbReference>
<dbReference type="InterPro" id="IPR037049">
    <property type="entry name" value="DUF1214_C_sf"/>
</dbReference>
<feature type="chain" id="PRO_5045170989" evidence="1">
    <location>
        <begin position="32"/>
        <end position="359"/>
    </location>
</feature>
<gene>
    <name evidence="4" type="ORF">EYC98_08065</name>
</gene>
<dbReference type="InterPro" id="IPR010679">
    <property type="entry name" value="DUF1254"/>
</dbReference>
<dbReference type="EMBL" id="SHNN01000001">
    <property type="protein sequence ID" value="MCX2980830.1"/>
    <property type="molecule type" value="Genomic_DNA"/>
</dbReference>
<keyword evidence="1" id="KW-0732">Signal</keyword>